<evidence type="ECO:0000256" key="4">
    <source>
        <dbReference type="ARBA" id="ARBA00022759"/>
    </source>
</evidence>
<dbReference type="Gene3D" id="1.10.340.70">
    <property type="match status" value="1"/>
</dbReference>
<dbReference type="Gene3D" id="3.30.70.270">
    <property type="match status" value="2"/>
</dbReference>
<dbReference type="GO" id="GO:0003676">
    <property type="term" value="F:nucleic acid binding"/>
    <property type="evidence" value="ECO:0007669"/>
    <property type="project" value="InterPro"/>
</dbReference>
<organism evidence="9 10">
    <name type="scientific">Plakobranchus ocellatus</name>
    <dbReference type="NCBI Taxonomy" id="259542"/>
    <lineage>
        <taxon>Eukaryota</taxon>
        <taxon>Metazoa</taxon>
        <taxon>Spiralia</taxon>
        <taxon>Lophotrochozoa</taxon>
        <taxon>Mollusca</taxon>
        <taxon>Gastropoda</taxon>
        <taxon>Heterobranchia</taxon>
        <taxon>Euthyneura</taxon>
        <taxon>Panpulmonata</taxon>
        <taxon>Sacoglossa</taxon>
        <taxon>Placobranchoidea</taxon>
        <taxon>Plakobranchidae</taxon>
        <taxon>Plakobranchus</taxon>
    </lineage>
</organism>
<feature type="domain" description="Reverse transcriptase" evidence="7">
    <location>
        <begin position="1041"/>
        <end position="1218"/>
    </location>
</feature>
<evidence type="ECO:0000259" key="7">
    <source>
        <dbReference type="PROSITE" id="PS50878"/>
    </source>
</evidence>
<dbReference type="PANTHER" id="PTHR37984">
    <property type="entry name" value="PROTEIN CBG26694"/>
    <property type="match status" value="1"/>
</dbReference>
<dbReference type="InterPro" id="IPR050951">
    <property type="entry name" value="Retrovirus_Pol_polyprotein"/>
</dbReference>
<keyword evidence="6" id="KW-0695">RNA-directed DNA polymerase</keyword>
<feature type="domain" description="Integrase catalytic" evidence="8">
    <location>
        <begin position="583"/>
        <end position="741"/>
    </location>
</feature>
<dbReference type="PANTHER" id="PTHR37984:SF5">
    <property type="entry name" value="PROTEIN NYNRIN-LIKE"/>
    <property type="match status" value="1"/>
</dbReference>
<dbReference type="InterPro" id="IPR036397">
    <property type="entry name" value="RNaseH_sf"/>
</dbReference>
<dbReference type="InterPro" id="IPR012337">
    <property type="entry name" value="RNaseH-like_sf"/>
</dbReference>
<protein>
    <submittedName>
        <fullName evidence="9">LReO_3 protein</fullName>
    </submittedName>
</protein>
<dbReference type="GO" id="GO:0003964">
    <property type="term" value="F:RNA-directed DNA polymerase activity"/>
    <property type="evidence" value="ECO:0007669"/>
    <property type="project" value="UniProtKB-KW"/>
</dbReference>
<dbReference type="Gene3D" id="3.30.420.10">
    <property type="entry name" value="Ribonuclease H-like superfamily/Ribonuclease H"/>
    <property type="match status" value="1"/>
</dbReference>
<name>A0AAV3Z9T8_9GAST</name>
<dbReference type="Pfam" id="PF00078">
    <property type="entry name" value="RVT_1"/>
    <property type="match status" value="2"/>
</dbReference>
<dbReference type="GO" id="GO:0004519">
    <property type="term" value="F:endonuclease activity"/>
    <property type="evidence" value="ECO:0007669"/>
    <property type="project" value="UniProtKB-KW"/>
</dbReference>
<dbReference type="InterPro" id="IPR041373">
    <property type="entry name" value="RT_RNaseH"/>
</dbReference>
<evidence type="ECO:0000256" key="1">
    <source>
        <dbReference type="ARBA" id="ARBA00022679"/>
    </source>
</evidence>
<dbReference type="InterPro" id="IPR041588">
    <property type="entry name" value="Integrase_H2C2"/>
</dbReference>
<accession>A0AAV3Z9T8</accession>
<dbReference type="SUPFAM" id="SSF53098">
    <property type="entry name" value="Ribonuclease H-like"/>
    <property type="match status" value="1"/>
</dbReference>
<dbReference type="InterPro" id="IPR043128">
    <property type="entry name" value="Rev_trsase/Diguanyl_cyclase"/>
</dbReference>
<evidence type="ECO:0000256" key="2">
    <source>
        <dbReference type="ARBA" id="ARBA00022695"/>
    </source>
</evidence>
<gene>
    <name evidence="9" type="ORF">PoB_001780200</name>
</gene>
<dbReference type="EMBL" id="BLXT01002115">
    <property type="protein sequence ID" value="GFN91296.1"/>
    <property type="molecule type" value="Genomic_DNA"/>
</dbReference>
<keyword evidence="10" id="KW-1185">Reference proteome</keyword>
<dbReference type="PROSITE" id="PS50878">
    <property type="entry name" value="RT_POL"/>
    <property type="match status" value="2"/>
</dbReference>
<keyword evidence="3" id="KW-0540">Nuclease</keyword>
<dbReference type="CDD" id="cd01650">
    <property type="entry name" value="RT_nLTR_like"/>
    <property type="match status" value="1"/>
</dbReference>
<dbReference type="InterPro" id="IPR001584">
    <property type="entry name" value="Integrase_cat-core"/>
</dbReference>
<dbReference type="CDD" id="cd09274">
    <property type="entry name" value="RNase_HI_RT_Ty3"/>
    <property type="match status" value="1"/>
</dbReference>
<dbReference type="SUPFAM" id="SSF56672">
    <property type="entry name" value="DNA/RNA polymerases"/>
    <property type="match status" value="2"/>
</dbReference>
<evidence type="ECO:0000256" key="6">
    <source>
        <dbReference type="ARBA" id="ARBA00022918"/>
    </source>
</evidence>
<dbReference type="Pfam" id="PF17921">
    <property type="entry name" value="Integrase_H2C2"/>
    <property type="match status" value="1"/>
</dbReference>
<dbReference type="FunFam" id="3.30.420.10:FF:000032">
    <property type="entry name" value="Retrovirus-related Pol polyprotein from transposon 297-like Protein"/>
    <property type="match status" value="1"/>
</dbReference>
<dbReference type="FunFam" id="3.30.70.270:FF:000020">
    <property type="entry name" value="Transposon Tf2-6 polyprotein-like Protein"/>
    <property type="match status" value="1"/>
</dbReference>
<dbReference type="GO" id="GO:0016787">
    <property type="term" value="F:hydrolase activity"/>
    <property type="evidence" value="ECO:0007669"/>
    <property type="project" value="UniProtKB-KW"/>
</dbReference>
<keyword evidence="5" id="KW-0378">Hydrolase</keyword>
<dbReference type="Proteomes" id="UP000735302">
    <property type="component" value="Unassembled WGS sequence"/>
</dbReference>
<dbReference type="Pfam" id="PF00665">
    <property type="entry name" value="rve"/>
    <property type="match status" value="1"/>
</dbReference>
<evidence type="ECO:0000313" key="10">
    <source>
        <dbReference type="Proteomes" id="UP000735302"/>
    </source>
</evidence>
<comment type="caution">
    <text evidence="9">The sequence shown here is derived from an EMBL/GenBank/DDBJ whole genome shotgun (WGS) entry which is preliminary data.</text>
</comment>
<keyword evidence="4" id="KW-0255">Endonuclease</keyword>
<dbReference type="InterPro" id="IPR043502">
    <property type="entry name" value="DNA/RNA_pol_sf"/>
</dbReference>
<evidence type="ECO:0000256" key="3">
    <source>
        <dbReference type="ARBA" id="ARBA00022722"/>
    </source>
</evidence>
<dbReference type="PROSITE" id="PS50994">
    <property type="entry name" value="INTEGRASE"/>
    <property type="match status" value="1"/>
</dbReference>
<dbReference type="InterPro" id="IPR000477">
    <property type="entry name" value="RT_dom"/>
</dbReference>
<evidence type="ECO:0000313" key="9">
    <source>
        <dbReference type="EMBL" id="GFN91296.1"/>
    </source>
</evidence>
<feature type="domain" description="Reverse transcriptase" evidence="7">
    <location>
        <begin position="82"/>
        <end position="351"/>
    </location>
</feature>
<dbReference type="Gene3D" id="3.10.20.370">
    <property type="match status" value="1"/>
</dbReference>
<sequence>MEKDKILERWSEYIKELFDDERKEIEVMKGNFAGPPILKDKVRTAVWKMKNGKATGPDNIAAEQIKALDEFGINKITELLDEIYETGEIPKEMLKSIFIALPKKDGATEYELHRSISLMSQVTKTLLRIVMMRVRNKIRPEIGDTQCGFVEGKGTTNAVYMLRMIIERALEMQKDIYLCFIDYTKAFDRVKHWELIKQLKQLHVDGKDLRIIKNIYWQQIAAVRIENEISPFQMIKRGIRQGCVLSPDLFNLYSETILRNLEEYPGIRIGGRVINNLRYADDTVLIAENKEDLQKLIDIAATESKRMGLELNNKKTEVMVISRRPNLNADLFVDGTKLKQRDSFRYLGTIITQDGKSHTEIKARIAQVKTNFQKMKPLLTNNKITTRKRALQCYIEPILVYGCEAWTITKEILKKIEAAEMWFFRRMLRVPWTARKTNEEVLKETESTRSLMSRIRRRQAKFVGHIMRREGLENLVTTGRMEGKKSRGRQREKMLDGMTSWMGTKRTTVAVPKSLIHVVLSYAHESDLSGHSGFRKTLSAIRDYFPWPGICSDVKNYTTSCHLCQIKPRTGRDRPAPFQQVSIVGEPFERVVIDLVGPLPVSCDKYEYLLTLVDVSTRWAEASPLRKITAKDVAGALFSIFTRLGFPKEIQSDGGQQFMSNLLAEFNSLCDIKHFVSTPYHPQTNGIVERFHSTLKSMIRKLSHESPSEWSRFVPAALFACRGQVHSSTGFSPFYLLFGRAPRGPMQILSDVFLNKNLSRDTSFQYQYVIDLHNRIRKGWQIAQESVRDSASESRLRHEPRSRLKHFMPGDEVLVLLPTSDNKLVLSYRGPYTVVEKRTGVVYLVDLGERRCTFHVNLLCKYKRSACPPPPSDDLGGADGSCSGQAFAGATSLCDQFEFPFSSLSTIEPSLGFNNVLDGKSDPIHDSSLKFCDTICFAEPTAYVSAISEEDGGEIGSLVATPPLASENDTVIIDQSLSASQVQDVKELLLEFQDILTSAPGCTNTLCHEIRLTTDDVIRIKPYPLPFAARDFVTQEVNDLLSLGVIEPSDSPYCFPIVVVKKKDGSMRLCIEFRKLNAVTVFDAENIPRQEDLFNQLSHATIFSSCDLCKAYWQVPLHPDSRKYTTFQTPLGLMQWVRMLFGLVTAPATFCRLMRLVIGQAPDLLSYFDHTLVFATSWQQHIVALRTLLTLLRRHGLHVNPSKLSIGSSSVEFLGHMVSSGTLVPVQKKMDKIPQLSIPVRKKEVRSLLCLVNYYRHFIADFVSISAPLSDLLRKGTPEKVQWTPRCDQSLAEIKRLFSSPPILIIPDMRETFIVSSDASDFGVGAVLLQDRDGALMPCCYASRKLLPRECKYSAIEREALALVFAVTQFQRYLIFKHFVLQTDHKPLAYLRTGSPKNARLMRWALALQEFSFQVVHIP</sequence>
<proteinExistence type="predicted"/>
<dbReference type="FunFam" id="3.10.20.370:FF:000001">
    <property type="entry name" value="Retrovirus-related Pol polyprotein from transposon 17.6-like protein"/>
    <property type="match status" value="1"/>
</dbReference>
<dbReference type="Gene3D" id="3.10.10.10">
    <property type="entry name" value="HIV Type 1 Reverse Transcriptase, subunit A, domain 1"/>
    <property type="match status" value="1"/>
</dbReference>
<keyword evidence="1" id="KW-0808">Transferase</keyword>
<keyword evidence="2" id="KW-0548">Nucleotidyltransferase</keyword>
<dbReference type="Pfam" id="PF17917">
    <property type="entry name" value="RT_RNaseH"/>
    <property type="match status" value="1"/>
</dbReference>
<evidence type="ECO:0000256" key="5">
    <source>
        <dbReference type="ARBA" id="ARBA00022801"/>
    </source>
</evidence>
<reference evidence="9 10" key="1">
    <citation type="journal article" date="2021" name="Elife">
        <title>Chloroplast acquisition without the gene transfer in kleptoplastic sea slugs, Plakobranchus ocellatus.</title>
        <authorList>
            <person name="Maeda T."/>
            <person name="Takahashi S."/>
            <person name="Yoshida T."/>
            <person name="Shimamura S."/>
            <person name="Takaki Y."/>
            <person name="Nagai Y."/>
            <person name="Toyoda A."/>
            <person name="Suzuki Y."/>
            <person name="Arimoto A."/>
            <person name="Ishii H."/>
            <person name="Satoh N."/>
            <person name="Nishiyama T."/>
            <person name="Hasebe M."/>
            <person name="Maruyama T."/>
            <person name="Minagawa J."/>
            <person name="Obokata J."/>
            <person name="Shigenobu S."/>
        </authorList>
    </citation>
    <scope>NUCLEOTIDE SEQUENCE [LARGE SCALE GENOMIC DNA]</scope>
</reference>
<evidence type="ECO:0000259" key="8">
    <source>
        <dbReference type="PROSITE" id="PS50994"/>
    </source>
</evidence>
<dbReference type="FunFam" id="1.10.340.70:FF:000001">
    <property type="entry name" value="Retrovirus-related Pol polyprotein from transposon gypsy-like Protein"/>
    <property type="match status" value="1"/>
</dbReference>
<dbReference type="CDD" id="cd01647">
    <property type="entry name" value="RT_LTR"/>
    <property type="match status" value="1"/>
</dbReference>
<dbReference type="GO" id="GO:0015074">
    <property type="term" value="P:DNA integration"/>
    <property type="evidence" value="ECO:0007669"/>
    <property type="project" value="InterPro"/>
</dbReference>